<evidence type="ECO:0000313" key="1">
    <source>
        <dbReference type="EMBL" id="TID31151.1"/>
    </source>
</evidence>
<dbReference type="AlphaFoldDB" id="A0A4T0X6L8"/>
<organism evidence="1 2">
    <name type="scientific">Pichia inconspicua</name>
    <dbReference type="NCBI Taxonomy" id="52247"/>
    <lineage>
        <taxon>Eukaryota</taxon>
        <taxon>Fungi</taxon>
        <taxon>Dikarya</taxon>
        <taxon>Ascomycota</taxon>
        <taxon>Saccharomycotina</taxon>
        <taxon>Pichiomycetes</taxon>
        <taxon>Pichiales</taxon>
        <taxon>Pichiaceae</taxon>
        <taxon>Pichia</taxon>
    </lineage>
</organism>
<dbReference type="Proteomes" id="UP000307173">
    <property type="component" value="Unassembled WGS sequence"/>
</dbReference>
<gene>
    <name evidence="1" type="ORF">CANINC_000259</name>
</gene>
<proteinExistence type="predicted"/>
<reference evidence="1 2" key="1">
    <citation type="journal article" date="2019" name="Front. Genet.">
        <title>Whole-Genome Sequencing of the Opportunistic Yeast Pathogen Candida inconspicua Uncovers Its Hybrid Origin.</title>
        <authorList>
            <person name="Mixao V."/>
            <person name="Hansen A.P."/>
            <person name="Saus E."/>
            <person name="Boekhout T."/>
            <person name="Lass-Florl C."/>
            <person name="Gabaldon T."/>
        </authorList>
    </citation>
    <scope>NUCLEOTIDE SEQUENCE [LARGE SCALE GENOMIC DNA]</scope>
    <source>
        <strain evidence="1 2">CBS 180</strain>
    </source>
</reference>
<name>A0A4T0X6L8_9ASCO</name>
<dbReference type="EMBL" id="SELW01000041">
    <property type="protein sequence ID" value="TID31151.1"/>
    <property type="molecule type" value="Genomic_DNA"/>
</dbReference>
<comment type="caution">
    <text evidence="1">The sequence shown here is derived from an EMBL/GenBank/DDBJ whole genome shotgun (WGS) entry which is preliminary data.</text>
</comment>
<accession>A0A4T0X6L8</accession>
<keyword evidence="2" id="KW-1185">Reference proteome</keyword>
<evidence type="ECO:0000313" key="2">
    <source>
        <dbReference type="Proteomes" id="UP000307173"/>
    </source>
</evidence>
<dbReference type="OrthoDB" id="10372396at2759"/>
<sequence>MKISFLNIFSKRKDQPLETHSDLRLNLKKISKQREIPIVPPKLNQQKIRRTSSLSNVKETFNRIRRSSSVRRLNIKHHNAHILNKSKIIVSQYPEDLDSSIPEEIDNSGDISIFDQVRTSSLNSSSFINITPDNSDYTDYYNNLYSHYCNDISDEQNETNSAITSLDWNKENLPPFNYPLSASKTPNFSITPRTPKPQQLSQFSDTENPFLNTENPFLDTENPFLDTNMLTPLHRHFLYNEENYPPLNSGEKEILYYTSNASTSCDSTPSNCLKRRHSFLKSSPPPRITIPALPKFDTRTPVSARSVNLLNNLSTLANDSNVFEIDNEERSLLEALSSTELISCSKVNFITYNR</sequence>
<protein>
    <submittedName>
        <fullName evidence="1">Uncharacterized protein</fullName>
    </submittedName>
</protein>